<dbReference type="GO" id="GO:0042162">
    <property type="term" value="F:telomeric DNA binding"/>
    <property type="evidence" value="ECO:0007669"/>
    <property type="project" value="TreeGrafter"/>
</dbReference>
<evidence type="ECO:0000256" key="13">
    <source>
        <dbReference type="ARBA" id="ARBA00023002"/>
    </source>
</evidence>
<feature type="domain" description="Reverse transcriptase" evidence="18">
    <location>
        <begin position="86"/>
        <end position="402"/>
    </location>
</feature>
<dbReference type="InterPro" id="IPR029759">
    <property type="entry name" value="GPX_AS"/>
</dbReference>
<dbReference type="AlphaFoldDB" id="A0A8H7CGE9"/>
<accession>A0A8H7CGE9</accession>
<dbReference type="InterPro" id="IPR000477">
    <property type="entry name" value="RT_dom"/>
</dbReference>
<dbReference type="InterPro" id="IPR000889">
    <property type="entry name" value="Glutathione_peroxidase"/>
</dbReference>
<dbReference type="InterPro" id="IPR049139">
    <property type="entry name" value="TERT_C"/>
</dbReference>
<dbReference type="GO" id="GO:0006979">
    <property type="term" value="P:response to oxidative stress"/>
    <property type="evidence" value="ECO:0007669"/>
    <property type="project" value="InterPro"/>
</dbReference>
<dbReference type="CDD" id="cd01648">
    <property type="entry name" value="TERT"/>
    <property type="match status" value="1"/>
</dbReference>
<keyword evidence="5" id="KW-0575">Peroxidase</keyword>
<evidence type="ECO:0000256" key="15">
    <source>
        <dbReference type="ARBA" id="ARBA00048173"/>
    </source>
</evidence>
<dbReference type="SMART" id="SM00975">
    <property type="entry name" value="Telomerase_RBD"/>
    <property type="match status" value="1"/>
</dbReference>
<dbReference type="PANTHER" id="PTHR12066">
    <property type="entry name" value="TELOMERASE REVERSE TRANSCRIPTASE"/>
    <property type="match status" value="1"/>
</dbReference>
<protein>
    <recommendedName>
        <fullName evidence="3 17">Telomerase reverse transcriptase</fullName>
        <ecNumber evidence="17">2.7.7.49</ecNumber>
    </recommendedName>
    <alternativeName>
        <fullName evidence="17">Telomerase catalytic subunit</fullName>
    </alternativeName>
</protein>
<keyword evidence="7 17" id="KW-0548">Nucleotidyltransferase</keyword>
<dbReference type="Pfam" id="PF12009">
    <property type="entry name" value="Telomerase_RBD"/>
    <property type="match status" value="1"/>
</dbReference>
<dbReference type="FunFam" id="3.40.30.10:FF:000010">
    <property type="entry name" value="Glutathione peroxidase"/>
    <property type="match status" value="1"/>
</dbReference>
<keyword evidence="9 17" id="KW-0460">Magnesium</keyword>
<dbReference type="PRINTS" id="PR01365">
    <property type="entry name" value="TELOMERASERT"/>
</dbReference>
<keyword evidence="10" id="KW-0049">Antioxidant</keyword>
<evidence type="ECO:0000256" key="10">
    <source>
        <dbReference type="ARBA" id="ARBA00022862"/>
    </source>
</evidence>
<dbReference type="Gene3D" id="3.40.30.10">
    <property type="entry name" value="Glutaredoxin"/>
    <property type="match status" value="1"/>
</dbReference>
<evidence type="ECO:0000256" key="16">
    <source>
        <dbReference type="ARBA" id="ARBA00049091"/>
    </source>
</evidence>
<dbReference type="Proteomes" id="UP000620124">
    <property type="component" value="Unassembled WGS sequence"/>
</dbReference>
<comment type="similarity">
    <text evidence="1">Belongs to the glutathione peroxidase family.</text>
</comment>
<gene>
    <name evidence="19" type="ORF">MVEN_02107900</name>
</gene>
<dbReference type="PROSITE" id="PS50878">
    <property type="entry name" value="RT_POL"/>
    <property type="match status" value="1"/>
</dbReference>
<evidence type="ECO:0000313" key="20">
    <source>
        <dbReference type="Proteomes" id="UP000620124"/>
    </source>
</evidence>
<comment type="function">
    <text evidence="17">Telomerase is a ribonucleoprotein enzyme essential for the replication of chromosome termini in most eukaryotes. It elongates telomeres. It is a reverse transcriptase that adds simple sequence repeats to chromosome ends by copying a template sequence within the RNA component of the enzyme.</text>
</comment>
<dbReference type="Pfam" id="PF00255">
    <property type="entry name" value="GSHPx"/>
    <property type="match status" value="1"/>
</dbReference>
<dbReference type="Gene3D" id="1.10.357.90">
    <property type="match status" value="1"/>
</dbReference>
<dbReference type="CDD" id="cd00340">
    <property type="entry name" value="GSH_Peroxidase"/>
    <property type="match status" value="1"/>
</dbReference>
<keyword evidence="4 17" id="KW-0158">Chromosome</keyword>
<keyword evidence="12 17" id="KW-0695">RNA-directed DNA polymerase</keyword>
<evidence type="ECO:0000256" key="5">
    <source>
        <dbReference type="ARBA" id="ARBA00022559"/>
    </source>
</evidence>
<evidence type="ECO:0000256" key="6">
    <source>
        <dbReference type="ARBA" id="ARBA00022679"/>
    </source>
</evidence>
<dbReference type="PANTHER" id="PTHR12066:SF0">
    <property type="entry name" value="TELOMERASE REVERSE TRANSCRIPTASE"/>
    <property type="match status" value="1"/>
</dbReference>
<dbReference type="GO" id="GO:0046872">
    <property type="term" value="F:metal ion binding"/>
    <property type="evidence" value="ECO:0007669"/>
    <property type="project" value="UniProtKB-KW"/>
</dbReference>
<keyword evidence="20" id="KW-1185">Reference proteome</keyword>
<dbReference type="Pfam" id="PF21399">
    <property type="entry name" value="TERT_C"/>
    <property type="match status" value="1"/>
</dbReference>
<dbReference type="GO" id="GO:0070034">
    <property type="term" value="F:telomerase RNA binding"/>
    <property type="evidence" value="ECO:0007669"/>
    <property type="project" value="TreeGrafter"/>
</dbReference>
<evidence type="ECO:0000313" key="19">
    <source>
        <dbReference type="EMBL" id="KAF7336729.1"/>
    </source>
</evidence>
<dbReference type="PROSITE" id="PS00460">
    <property type="entry name" value="GLUTATHIONE_PEROXID_1"/>
    <property type="match status" value="1"/>
</dbReference>
<dbReference type="OrthoDB" id="289721at2759"/>
<evidence type="ECO:0000256" key="12">
    <source>
        <dbReference type="ARBA" id="ARBA00022918"/>
    </source>
</evidence>
<comment type="similarity">
    <text evidence="2 17">Belongs to the reverse transcriptase family. Telomerase subfamily.</text>
</comment>
<keyword evidence="13" id="KW-0560">Oxidoreductase</keyword>
<evidence type="ECO:0000256" key="4">
    <source>
        <dbReference type="ARBA" id="ARBA00022454"/>
    </source>
</evidence>
<reference evidence="19" key="1">
    <citation type="submission" date="2020-05" db="EMBL/GenBank/DDBJ databases">
        <title>Mycena genomes resolve the evolution of fungal bioluminescence.</title>
        <authorList>
            <person name="Tsai I.J."/>
        </authorList>
    </citation>
    <scope>NUCLEOTIDE SEQUENCE</scope>
    <source>
        <strain evidence="19">CCC161011</strain>
    </source>
</reference>
<dbReference type="GO" id="GO:0003720">
    <property type="term" value="F:telomerase activity"/>
    <property type="evidence" value="ECO:0007669"/>
    <property type="project" value="InterPro"/>
</dbReference>
<evidence type="ECO:0000259" key="18">
    <source>
        <dbReference type="PROSITE" id="PS50878"/>
    </source>
</evidence>
<dbReference type="EMBL" id="JACAZI010000022">
    <property type="protein sequence ID" value="KAF7336729.1"/>
    <property type="molecule type" value="Genomic_DNA"/>
</dbReference>
<evidence type="ECO:0000256" key="14">
    <source>
        <dbReference type="ARBA" id="ARBA00023242"/>
    </source>
</evidence>
<dbReference type="InterPro" id="IPR003545">
    <property type="entry name" value="Telomerase_RT"/>
</dbReference>
<dbReference type="InterPro" id="IPR021891">
    <property type="entry name" value="Telomerase_RBD"/>
</dbReference>
<dbReference type="InterPro" id="IPR029760">
    <property type="entry name" value="GPX_CS"/>
</dbReference>
<dbReference type="Pfam" id="PF00078">
    <property type="entry name" value="RVT_1"/>
    <property type="match status" value="1"/>
</dbReference>
<evidence type="ECO:0000256" key="9">
    <source>
        <dbReference type="ARBA" id="ARBA00022842"/>
    </source>
</evidence>
<dbReference type="GO" id="GO:0140824">
    <property type="term" value="F:thioredoxin-dependent peroxiredoxin activity"/>
    <property type="evidence" value="ECO:0007669"/>
    <property type="project" value="UniProtKB-EC"/>
</dbReference>
<keyword evidence="11 17" id="KW-0779">Telomere</keyword>
<dbReference type="Gene3D" id="1.10.132.70">
    <property type="match status" value="1"/>
</dbReference>
<evidence type="ECO:0000256" key="8">
    <source>
        <dbReference type="ARBA" id="ARBA00022723"/>
    </source>
</evidence>
<dbReference type="GO" id="GO:0007004">
    <property type="term" value="P:telomere maintenance via telomerase"/>
    <property type="evidence" value="ECO:0007669"/>
    <property type="project" value="TreeGrafter"/>
</dbReference>
<evidence type="ECO:0000256" key="11">
    <source>
        <dbReference type="ARBA" id="ARBA00022895"/>
    </source>
</evidence>
<dbReference type="EC" id="2.7.7.49" evidence="17"/>
<dbReference type="GO" id="GO:0000781">
    <property type="term" value="C:chromosome, telomeric region"/>
    <property type="evidence" value="ECO:0007669"/>
    <property type="project" value="UniProtKB-SubCell"/>
</dbReference>
<evidence type="ECO:0000256" key="7">
    <source>
        <dbReference type="ARBA" id="ARBA00022695"/>
    </source>
</evidence>
<evidence type="ECO:0000256" key="1">
    <source>
        <dbReference type="ARBA" id="ARBA00006926"/>
    </source>
</evidence>
<evidence type="ECO:0000256" key="17">
    <source>
        <dbReference type="RuleBase" id="RU365061"/>
    </source>
</evidence>
<keyword evidence="14 17" id="KW-0539">Nucleus</keyword>
<sequence length="801" mass="92088">MPPGKGERQTRVPVSDAVKRRELLEDFLFWYFDSFLLPLLKTTFYVTESSALRNHVLYFRQDDWEFLCAPLIERLTSATFEKISEIEVNDILRQRKLGYSFIRLLPKETGVRPIANLKRKGSAQNGQSINQILQAAFKILTYERDMRPQLIGASVFSTNDVYVRLKQFKARLPRDNSGNLPKLYFVKVDVQACFDTISQNKLLEILRELISEDMYMIQRYGKVASEAGNVKRNYVQRAIPDDDHPHFLKVATDLANVLHNTIFVDQVKYSRSEKEQILHLLEEHITENIVKIGEDYYRQTIGIPQGSVLSSILCSFFYGDLEKRFGKFTEDQKSVLFRQTDDYLFISTSLSQAKGFLSMMNNGHEEYGCFISKDKTLTNFDYDTQLNSVPHERGFPWCGHVINTQDLSVSVEYERYYGADLNNTLTVSRGRRPGAAFRHKMLQLAKARSHIIFNDSRLNSLNVVYLNIYQNFLLSAMKMNGYIRDWGLDTNKHAAFLQDVVQQMISYCWAAIRNKSSTQFAKAHGGKSDIQKTAVIWLGMHAFHTVLSQKPARYSSLLRILHSFLARPLHRRYSRRFKALTREGLAELAPIRKRLSICNRDSKSNVTMLLRSTATRSIFACHRFPVFPRSFTTPTTMSDSKTGFYSLKATKKDDSILDFSEFKGKTVLIVNTASACGFTPQYKGLQALYEKYKDRDFTIIGFPCNQFGGQEPGTDEEIATFCVVNHGVTFPLMKKSDVNGDKTNEVFKWLKSEKAGDFRPRTDQEQWNFEKFLINKEGVVVNRWASTTTPEAIDAEVAKIL</sequence>
<comment type="catalytic activity">
    <reaction evidence="15 17">
        <text>DNA(n) + a 2'-deoxyribonucleoside 5'-triphosphate = DNA(n+1) + diphosphate</text>
        <dbReference type="Rhea" id="RHEA:22508"/>
        <dbReference type="Rhea" id="RHEA-COMP:17339"/>
        <dbReference type="Rhea" id="RHEA-COMP:17340"/>
        <dbReference type="ChEBI" id="CHEBI:33019"/>
        <dbReference type="ChEBI" id="CHEBI:61560"/>
        <dbReference type="ChEBI" id="CHEBI:173112"/>
        <dbReference type="EC" id="2.7.7.49"/>
    </reaction>
</comment>
<keyword evidence="6 17" id="KW-0808">Transferase</keyword>
<dbReference type="Gene3D" id="3.30.70.2630">
    <property type="match status" value="1"/>
</dbReference>
<proteinExistence type="inferred from homology"/>
<dbReference type="PROSITE" id="PS51355">
    <property type="entry name" value="GLUTATHIONE_PEROXID_3"/>
    <property type="match status" value="1"/>
</dbReference>
<name>A0A8H7CGE9_9AGAR</name>
<dbReference type="GO" id="GO:0000333">
    <property type="term" value="C:telomerase catalytic core complex"/>
    <property type="evidence" value="ECO:0007669"/>
    <property type="project" value="TreeGrafter"/>
</dbReference>
<comment type="caution">
    <text evidence="19">The sequence shown here is derived from an EMBL/GenBank/DDBJ whole genome shotgun (WGS) entry which is preliminary data.</text>
</comment>
<organism evidence="19 20">
    <name type="scientific">Mycena venus</name>
    <dbReference type="NCBI Taxonomy" id="2733690"/>
    <lineage>
        <taxon>Eukaryota</taxon>
        <taxon>Fungi</taxon>
        <taxon>Dikarya</taxon>
        <taxon>Basidiomycota</taxon>
        <taxon>Agaricomycotina</taxon>
        <taxon>Agaricomycetes</taxon>
        <taxon>Agaricomycetidae</taxon>
        <taxon>Agaricales</taxon>
        <taxon>Marasmiineae</taxon>
        <taxon>Mycenaceae</taxon>
        <taxon>Mycena</taxon>
    </lineage>
</organism>
<comment type="catalytic activity">
    <reaction evidence="16">
        <text>a hydroperoxide + [thioredoxin]-dithiol = an alcohol + [thioredoxin]-disulfide + H2O</text>
        <dbReference type="Rhea" id="RHEA:62620"/>
        <dbReference type="Rhea" id="RHEA-COMP:10698"/>
        <dbReference type="Rhea" id="RHEA-COMP:10700"/>
        <dbReference type="ChEBI" id="CHEBI:15377"/>
        <dbReference type="ChEBI" id="CHEBI:29950"/>
        <dbReference type="ChEBI" id="CHEBI:30879"/>
        <dbReference type="ChEBI" id="CHEBI:35924"/>
        <dbReference type="ChEBI" id="CHEBI:50058"/>
        <dbReference type="EC" id="1.11.1.24"/>
    </reaction>
</comment>
<comment type="subcellular location">
    <subcellularLocation>
        <location evidence="17">Nucleus</location>
    </subcellularLocation>
    <subcellularLocation>
        <location evidence="17">Chromosome</location>
        <location evidence="17">Telomere</location>
    </subcellularLocation>
</comment>
<evidence type="ECO:0000256" key="3">
    <source>
        <dbReference type="ARBA" id="ARBA00016182"/>
    </source>
</evidence>
<dbReference type="PROSITE" id="PS00763">
    <property type="entry name" value="GLUTATHIONE_PEROXID_2"/>
    <property type="match status" value="1"/>
</dbReference>
<evidence type="ECO:0000256" key="2">
    <source>
        <dbReference type="ARBA" id="ARBA00008001"/>
    </source>
</evidence>
<dbReference type="InterPro" id="IPR036249">
    <property type="entry name" value="Thioredoxin-like_sf"/>
</dbReference>
<keyword evidence="8 17" id="KW-0479">Metal-binding</keyword>
<dbReference type="SUPFAM" id="SSF52833">
    <property type="entry name" value="Thioredoxin-like"/>
    <property type="match status" value="1"/>
</dbReference>